<dbReference type="Pfam" id="PF13411">
    <property type="entry name" value="MerR_1"/>
    <property type="match status" value="1"/>
</dbReference>
<keyword evidence="5" id="KW-0175">Coiled coil</keyword>
<dbReference type="RefSeq" id="WP_133431757.1">
    <property type="nucleotide sequence ID" value="NZ_SCWA01000007.1"/>
</dbReference>
<dbReference type="Gene3D" id="1.10.1660.10">
    <property type="match status" value="1"/>
</dbReference>
<dbReference type="Gene3D" id="1.10.490.50">
    <property type="entry name" value="Antibiotic binding domain of TipA-like multidrug resistance regulators"/>
    <property type="match status" value="1"/>
</dbReference>
<feature type="coiled-coil region" evidence="5">
    <location>
        <begin position="69"/>
        <end position="96"/>
    </location>
</feature>
<evidence type="ECO:0000256" key="1">
    <source>
        <dbReference type="ARBA" id="ARBA00023015"/>
    </source>
</evidence>
<protein>
    <submittedName>
        <fullName evidence="7">MerR family transcriptional regulator</fullName>
    </submittedName>
</protein>
<dbReference type="InterPro" id="IPR047057">
    <property type="entry name" value="MerR_fam"/>
</dbReference>
<proteinExistence type="predicted"/>
<reference evidence="7 8" key="1">
    <citation type="submission" date="2019-01" db="EMBL/GenBank/DDBJ databases">
        <title>Draft genome sequences of the type strains of six Macrococcus species.</title>
        <authorList>
            <person name="Mazhar S."/>
            <person name="Altermann E."/>
            <person name="Hill C."/>
            <person name="Mcauliffe O."/>
        </authorList>
    </citation>
    <scope>NUCLEOTIDE SEQUENCE [LARGE SCALE GENOMIC DNA]</scope>
    <source>
        <strain evidence="7 8">CCM4811</strain>
    </source>
</reference>
<dbReference type="EMBL" id="SCWA01000007">
    <property type="protein sequence ID" value="TDL98054.1"/>
    <property type="molecule type" value="Genomic_DNA"/>
</dbReference>
<dbReference type="InterPro" id="IPR012925">
    <property type="entry name" value="TipAS_dom"/>
</dbReference>
<dbReference type="OrthoDB" id="9814833at2"/>
<comment type="caution">
    <text evidence="7">The sequence shown here is derived from an EMBL/GenBank/DDBJ whole genome shotgun (WGS) entry which is preliminary data.</text>
</comment>
<dbReference type="PROSITE" id="PS00552">
    <property type="entry name" value="HTH_MERR_1"/>
    <property type="match status" value="1"/>
</dbReference>
<keyword evidence="2" id="KW-0238">DNA-binding</keyword>
<dbReference type="GO" id="GO:0003677">
    <property type="term" value="F:DNA binding"/>
    <property type="evidence" value="ECO:0007669"/>
    <property type="project" value="UniProtKB-KW"/>
</dbReference>
<evidence type="ECO:0000256" key="5">
    <source>
        <dbReference type="SAM" id="Coils"/>
    </source>
</evidence>
<feature type="domain" description="HTH merR-type" evidence="6">
    <location>
        <begin position="1"/>
        <end position="70"/>
    </location>
</feature>
<dbReference type="InterPro" id="IPR009061">
    <property type="entry name" value="DNA-bd_dom_put_sf"/>
</dbReference>
<name>A0A4R6BE42_9STAP</name>
<dbReference type="SUPFAM" id="SSF46955">
    <property type="entry name" value="Putative DNA-binding domain"/>
    <property type="match status" value="1"/>
</dbReference>
<dbReference type="CDD" id="cd01106">
    <property type="entry name" value="HTH_TipAL-Mta"/>
    <property type="match status" value="1"/>
</dbReference>
<dbReference type="PANTHER" id="PTHR30204:SF90">
    <property type="entry name" value="HTH-TYPE TRANSCRIPTIONAL ACTIVATOR MTA"/>
    <property type="match status" value="1"/>
</dbReference>
<evidence type="ECO:0000313" key="8">
    <source>
        <dbReference type="Proteomes" id="UP000295310"/>
    </source>
</evidence>
<keyword evidence="4" id="KW-0804">Transcription</keyword>
<dbReference type="GO" id="GO:0003700">
    <property type="term" value="F:DNA-binding transcription factor activity"/>
    <property type="evidence" value="ECO:0007669"/>
    <property type="project" value="InterPro"/>
</dbReference>
<evidence type="ECO:0000256" key="3">
    <source>
        <dbReference type="ARBA" id="ARBA00023159"/>
    </source>
</evidence>
<accession>A0A4R6BE42</accession>
<dbReference type="InterPro" id="IPR036244">
    <property type="entry name" value="TipA-like_antibiotic-bd"/>
</dbReference>
<evidence type="ECO:0000256" key="4">
    <source>
        <dbReference type="ARBA" id="ARBA00023163"/>
    </source>
</evidence>
<evidence type="ECO:0000256" key="2">
    <source>
        <dbReference type="ARBA" id="ARBA00023125"/>
    </source>
</evidence>
<evidence type="ECO:0000313" key="7">
    <source>
        <dbReference type="EMBL" id="TDL98054.1"/>
    </source>
</evidence>
<sequence length="253" mass="30201">MYTISELAALSGISTRTLRYYDEIDLLKPVHVTEAGYREYGTDEVDLLQRILFYRELDFSLNDIKNILIHEDTAVIQALEQQYEKLLEKWNRMNRLIHNIEQTIQHHKGEIDMTDQDKFEGFKKKQLEENEQRYGKEIREKYGEETVEKANQNWQHLSEQDYLKAQAAEDRLIENLNILLKQSRPDLSSSESEIVFKSHQEWLEIMAPFYSKEYHRNLGEMYLADERFGEYYNHKTEQPSVALLKAIIDKWTD</sequence>
<dbReference type="Proteomes" id="UP000295310">
    <property type="component" value="Unassembled WGS sequence"/>
</dbReference>
<dbReference type="Pfam" id="PF07739">
    <property type="entry name" value="TipAS"/>
    <property type="match status" value="1"/>
</dbReference>
<keyword evidence="1" id="KW-0805">Transcription regulation</keyword>
<dbReference type="PROSITE" id="PS50937">
    <property type="entry name" value="HTH_MERR_2"/>
    <property type="match status" value="1"/>
</dbReference>
<keyword evidence="8" id="KW-1185">Reference proteome</keyword>
<gene>
    <name evidence="7" type="ORF">ERX27_05090</name>
</gene>
<organism evidence="7 8">
    <name type="scientific">Macrococcus brunensis</name>
    <dbReference type="NCBI Taxonomy" id="198483"/>
    <lineage>
        <taxon>Bacteria</taxon>
        <taxon>Bacillati</taxon>
        <taxon>Bacillota</taxon>
        <taxon>Bacilli</taxon>
        <taxon>Bacillales</taxon>
        <taxon>Staphylococcaceae</taxon>
        <taxon>Macrococcus</taxon>
    </lineage>
</organism>
<dbReference type="InterPro" id="IPR000551">
    <property type="entry name" value="MerR-type_HTH_dom"/>
</dbReference>
<dbReference type="AlphaFoldDB" id="A0A4R6BE42"/>
<dbReference type="SUPFAM" id="SSF89082">
    <property type="entry name" value="Antibiotic binding domain of TipA-like multidrug resistance regulators"/>
    <property type="match status" value="1"/>
</dbReference>
<dbReference type="PANTHER" id="PTHR30204">
    <property type="entry name" value="REDOX-CYCLING DRUG-SENSING TRANSCRIPTIONAL ACTIVATOR SOXR"/>
    <property type="match status" value="1"/>
</dbReference>
<evidence type="ECO:0000259" key="6">
    <source>
        <dbReference type="PROSITE" id="PS50937"/>
    </source>
</evidence>
<keyword evidence="3" id="KW-0010">Activator</keyword>
<dbReference type="SMART" id="SM00422">
    <property type="entry name" value="HTH_MERR"/>
    <property type="match status" value="1"/>
</dbReference>